<feature type="transmembrane region" description="Helical" evidence="7">
    <location>
        <begin position="87"/>
        <end position="105"/>
    </location>
</feature>
<keyword evidence="3" id="KW-1003">Cell membrane</keyword>
<evidence type="ECO:0000313" key="10">
    <source>
        <dbReference type="Proteomes" id="UP000018895"/>
    </source>
</evidence>
<feature type="transmembrane region" description="Helical" evidence="7">
    <location>
        <begin position="117"/>
        <end position="137"/>
    </location>
</feature>
<dbReference type="PROSITE" id="PS50850">
    <property type="entry name" value="MFS"/>
    <property type="match status" value="1"/>
</dbReference>
<feature type="transmembrane region" description="Helical" evidence="7">
    <location>
        <begin position="278"/>
        <end position="300"/>
    </location>
</feature>
<evidence type="ECO:0000313" key="9">
    <source>
        <dbReference type="EMBL" id="GAE32316.1"/>
    </source>
</evidence>
<dbReference type="PANTHER" id="PTHR42718">
    <property type="entry name" value="MAJOR FACILITATOR SUPERFAMILY MULTIDRUG TRANSPORTER MFSC"/>
    <property type="match status" value="1"/>
</dbReference>
<dbReference type="STRING" id="1236971.JCM9152_3844"/>
<evidence type="ECO:0000256" key="1">
    <source>
        <dbReference type="ARBA" id="ARBA00004651"/>
    </source>
</evidence>
<dbReference type="RefSeq" id="WP_081728095.1">
    <property type="nucleotide sequence ID" value="NZ_BAUU01000033.1"/>
</dbReference>
<dbReference type="Proteomes" id="UP000018895">
    <property type="component" value="Unassembled WGS sequence"/>
</dbReference>
<evidence type="ECO:0000256" key="4">
    <source>
        <dbReference type="ARBA" id="ARBA00022692"/>
    </source>
</evidence>
<dbReference type="InterPro" id="IPR036259">
    <property type="entry name" value="MFS_trans_sf"/>
</dbReference>
<dbReference type="AlphaFoldDB" id="W4QJQ3"/>
<dbReference type="GO" id="GO:0005886">
    <property type="term" value="C:plasma membrane"/>
    <property type="evidence" value="ECO:0007669"/>
    <property type="project" value="UniProtKB-SubCell"/>
</dbReference>
<dbReference type="EMBL" id="BAUU01000033">
    <property type="protein sequence ID" value="GAE32316.1"/>
    <property type="molecule type" value="Genomic_DNA"/>
</dbReference>
<feature type="transmembrane region" description="Helical" evidence="7">
    <location>
        <begin position="339"/>
        <end position="356"/>
    </location>
</feature>
<keyword evidence="2" id="KW-0813">Transport</keyword>
<organism evidence="9 10">
    <name type="scientific">Halalkalibacter hemicellulosilyticusJCM 9152</name>
    <dbReference type="NCBI Taxonomy" id="1236971"/>
    <lineage>
        <taxon>Bacteria</taxon>
        <taxon>Bacillati</taxon>
        <taxon>Bacillota</taxon>
        <taxon>Bacilli</taxon>
        <taxon>Bacillales</taxon>
        <taxon>Bacillaceae</taxon>
        <taxon>Halalkalibacter</taxon>
    </lineage>
</organism>
<comment type="subcellular location">
    <subcellularLocation>
        <location evidence="1">Cell membrane</location>
        <topology evidence="1">Multi-pass membrane protein</topology>
    </subcellularLocation>
</comment>
<evidence type="ECO:0000256" key="3">
    <source>
        <dbReference type="ARBA" id="ARBA00022475"/>
    </source>
</evidence>
<comment type="caution">
    <text evidence="9">The sequence shown here is derived from an EMBL/GenBank/DDBJ whole genome shotgun (WGS) entry which is preliminary data.</text>
</comment>
<feature type="transmembrane region" description="Helical" evidence="7">
    <location>
        <begin position="149"/>
        <end position="168"/>
    </location>
</feature>
<dbReference type="PANTHER" id="PTHR42718:SF46">
    <property type="entry name" value="BLR6921 PROTEIN"/>
    <property type="match status" value="1"/>
</dbReference>
<feature type="transmembrane region" description="Helical" evidence="7">
    <location>
        <begin position="56"/>
        <end position="75"/>
    </location>
</feature>
<feature type="transmembrane region" description="Helical" evidence="7">
    <location>
        <begin position="20"/>
        <end position="44"/>
    </location>
</feature>
<dbReference type="InterPro" id="IPR020846">
    <property type="entry name" value="MFS_dom"/>
</dbReference>
<accession>W4QJQ3</accession>
<reference evidence="9" key="1">
    <citation type="journal article" date="2014" name="Genome Announc.">
        <title>Draft Genome Sequences of Three Alkaliphilic Bacillus Strains, Bacillus wakoensis JCM 9140T, Bacillus akibai JCM 9157T, and Bacillus hemicellulosilyticus JCM 9152T.</title>
        <authorList>
            <person name="Yuki M."/>
            <person name="Oshima K."/>
            <person name="Suda W."/>
            <person name="Oshida Y."/>
            <person name="Kitamura K."/>
            <person name="Iida T."/>
            <person name="Hattori M."/>
            <person name="Ohkuma M."/>
        </authorList>
    </citation>
    <scope>NUCLEOTIDE SEQUENCE [LARGE SCALE GENOMIC DNA]</scope>
    <source>
        <strain evidence="9">JCM 9152</strain>
    </source>
</reference>
<feature type="transmembrane region" description="Helical" evidence="7">
    <location>
        <begin position="234"/>
        <end position="254"/>
    </location>
</feature>
<protein>
    <recommendedName>
        <fullName evidence="8">Major facilitator superfamily (MFS) profile domain-containing protein</fullName>
    </recommendedName>
</protein>
<dbReference type="NCBIfam" id="TIGR00711">
    <property type="entry name" value="efflux_EmrB"/>
    <property type="match status" value="1"/>
</dbReference>
<evidence type="ECO:0000256" key="6">
    <source>
        <dbReference type="ARBA" id="ARBA00023136"/>
    </source>
</evidence>
<sequence>MSKVKHQQTISNERSSNRWLALIFLALAQFLVVLDSSIINIALPSIGEDLLLGTDTLSWVITAFIVPFGGLLLLGGRLADRFGHRTIFMLGVIGFILGSALASLSNSIEFLLAARTIQGISAAFLAPSALALVTVLFTEPSERAKALGLWGIVAGLGSGAGVLLGGILTSMFGWTAIFFINIPVGVLVVIALPMLVTKDTKAQNKKTDVLGAVTVTAGLVSLVTSLTAANQVHIMTTVTLFVLGIVLLVSFIFIEKKAKEPLVPFSIFRNPSVVKGNLSMLFIGGAMIGLFFGLSVYMQMVLEYDALTTGLTQLPLVVALMLGAGIVPEFMNRVGTERTLVFTLFLFAAGLVWLSFAPSDASFVSHLLGPTIVLGAGAGGALVSSTALAVSGVAKREEGLAGGLMNSSQQIGGAFGITILVIVSAMRTDALTSANFDMADALTGGFSWVFRGAAIFAIISALLVIFVQRKKVNTTVKQGSLNQSR</sequence>
<evidence type="ECO:0000256" key="7">
    <source>
        <dbReference type="SAM" id="Phobius"/>
    </source>
</evidence>
<dbReference type="SUPFAM" id="SSF103473">
    <property type="entry name" value="MFS general substrate transporter"/>
    <property type="match status" value="1"/>
</dbReference>
<keyword evidence="6 7" id="KW-0472">Membrane</keyword>
<proteinExistence type="predicted"/>
<dbReference type="Pfam" id="PF07690">
    <property type="entry name" value="MFS_1"/>
    <property type="match status" value="1"/>
</dbReference>
<evidence type="ECO:0000259" key="8">
    <source>
        <dbReference type="PROSITE" id="PS50850"/>
    </source>
</evidence>
<feature type="transmembrane region" description="Helical" evidence="7">
    <location>
        <begin position="368"/>
        <end position="390"/>
    </location>
</feature>
<dbReference type="InterPro" id="IPR011701">
    <property type="entry name" value="MFS"/>
</dbReference>
<feature type="transmembrane region" description="Helical" evidence="7">
    <location>
        <begin position="306"/>
        <end position="327"/>
    </location>
</feature>
<dbReference type="Gene3D" id="1.20.1250.20">
    <property type="entry name" value="MFS general substrate transporter like domains"/>
    <property type="match status" value="1"/>
</dbReference>
<keyword evidence="4 7" id="KW-0812">Transmembrane</keyword>
<feature type="transmembrane region" description="Helical" evidence="7">
    <location>
        <begin position="448"/>
        <end position="467"/>
    </location>
</feature>
<dbReference type="PRINTS" id="PR01036">
    <property type="entry name" value="TCRTETB"/>
</dbReference>
<dbReference type="GO" id="GO:0022857">
    <property type="term" value="F:transmembrane transporter activity"/>
    <property type="evidence" value="ECO:0007669"/>
    <property type="project" value="InterPro"/>
</dbReference>
<dbReference type="InterPro" id="IPR004638">
    <property type="entry name" value="EmrB-like"/>
</dbReference>
<evidence type="ECO:0000256" key="2">
    <source>
        <dbReference type="ARBA" id="ARBA00022448"/>
    </source>
</evidence>
<dbReference type="OrthoDB" id="2414439at2"/>
<dbReference type="Gene3D" id="1.20.1720.10">
    <property type="entry name" value="Multidrug resistance protein D"/>
    <property type="match status" value="1"/>
</dbReference>
<dbReference type="CDD" id="cd17321">
    <property type="entry name" value="MFS_MMR_MDR_like"/>
    <property type="match status" value="1"/>
</dbReference>
<keyword evidence="10" id="KW-1185">Reference proteome</keyword>
<keyword evidence="5 7" id="KW-1133">Transmembrane helix</keyword>
<gene>
    <name evidence="9" type="ORF">JCM9152_3844</name>
</gene>
<feature type="transmembrane region" description="Helical" evidence="7">
    <location>
        <begin position="174"/>
        <end position="197"/>
    </location>
</feature>
<feature type="transmembrane region" description="Helical" evidence="7">
    <location>
        <begin position="209"/>
        <end position="228"/>
    </location>
</feature>
<feature type="domain" description="Major facilitator superfamily (MFS) profile" evidence="8">
    <location>
        <begin position="21"/>
        <end position="472"/>
    </location>
</feature>
<feature type="transmembrane region" description="Helical" evidence="7">
    <location>
        <begin position="411"/>
        <end position="428"/>
    </location>
</feature>
<name>W4QJQ3_9BACI</name>
<evidence type="ECO:0000256" key="5">
    <source>
        <dbReference type="ARBA" id="ARBA00022989"/>
    </source>
</evidence>